<dbReference type="Proteomes" id="UP000004682">
    <property type="component" value="Unassembled WGS sequence"/>
</dbReference>
<evidence type="ECO:0000313" key="2">
    <source>
        <dbReference type="EMBL" id="EIP85062.1"/>
    </source>
</evidence>
<organism evidence="2 3">
    <name type="scientific">Burkholderia humptydooensis MSMB43</name>
    <dbReference type="NCBI Taxonomy" id="441157"/>
    <lineage>
        <taxon>Bacteria</taxon>
        <taxon>Pseudomonadati</taxon>
        <taxon>Pseudomonadota</taxon>
        <taxon>Betaproteobacteria</taxon>
        <taxon>Burkholderiales</taxon>
        <taxon>Burkholderiaceae</taxon>
        <taxon>Burkholderia</taxon>
        <taxon>pseudomallei group</taxon>
    </lineage>
</organism>
<reference evidence="3" key="1">
    <citation type="journal article" date="2012" name="J. Bacteriol.">
        <title>Revised Genome Sequence of Burkholderia thailandensis MSMB43 with Improved Annotation.</title>
        <authorList>
            <person name="Zhuo Y."/>
            <person name="Liu L."/>
            <person name="Wang Q."/>
            <person name="Liu X."/>
            <person name="Ren B."/>
            <person name="Liu M."/>
            <person name="Ni P."/>
            <person name="Cheng Y.Q."/>
            <person name="Zhang L."/>
        </authorList>
    </citation>
    <scope>NUCLEOTIDE SEQUENCE [LARGE SCALE GENOMIC DNA]</scope>
    <source>
        <strain evidence="3">MSMB43</strain>
    </source>
</reference>
<proteinExistence type="predicted"/>
<dbReference type="EMBL" id="JH692069">
    <property type="protein sequence ID" value="EIP85062.1"/>
    <property type="molecule type" value="Genomic_DNA"/>
</dbReference>
<name>A0ABN0FYN9_9BURK</name>
<gene>
    <name evidence="2" type="ORF">A33K_18334</name>
</gene>
<keyword evidence="3" id="KW-1185">Reference proteome</keyword>
<protein>
    <submittedName>
        <fullName evidence="2">Uncharacterized protein</fullName>
    </submittedName>
</protein>
<feature type="region of interest" description="Disordered" evidence="1">
    <location>
        <begin position="85"/>
        <end position="107"/>
    </location>
</feature>
<accession>A0ABN0FYN9</accession>
<evidence type="ECO:0000256" key="1">
    <source>
        <dbReference type="SAM" id="MobiDB-lite"/>
    </source>
</evidence>
<sequence length="107" mass="11792">MDTDHLEQLQVAGAIFADSHLGANVRCQMIRVAQSEARKRLLNRAIAKLSPQRDPICSEADRLPPSRSQHEVFDTLDPAAVGQTRGLQRHHESSHLPVARAVGPADR</sequence>
<evidence type="ECO:0000313" key="3">
    <source>
        <dbReference type="Proteomes" id="UP000004682"/>
    </source>
</evidence>